<dbReference type="SUPFAM" id="SSF56112">
    <property type="entry name" value="Protein kinase-like (PK-like)"/>
    <property type="match status" value="1"/>
</dbReference>
<dbReference type="Pfam" id="PF00069">
    <property type="entry name" value="Pkinase"/>
    <property type="match status" value="1"/>
</dbReference>
<dbReference type="EMBL" id="JALLAZ020000008">
    <property type="protein sequence ID" value="KAL3805957.1"/>
    <property type="molecule type" value="Genomic_DNA"/>
</dbReference>
<dbReference type="InterPro" id="IPR051681">
    <property type="entry name" value="Ser/Thr_Kinases-Pseudokinases"/>
</dbReference>
<dbReference type="Gene3D" id="3.30.200.20">
    <property type="entry name" value="Phosphorylase Kinase, domain 1"/>
    <property type="match status" value="1"/>
</dbReference>
<proteinExistence type="predicted"/>
<dbReference type="PROSITE" id="PS50011">
    <property type="entry name" value="PROTEIN_KINASE_DOM"/>
    <property type="match status" value="1"/>
</dbReference>
<comment type="caution">
    <text evidence="3">The sequence shown here is derived from an EMBL/GenBank/DDBJ whole genome shotgun (WGS) entry which is preliminary data.</text>
</comment>
<protein>
    <recommendedName>
        <fullName evidence="2">Protein kinase domain-containing protein</fullName>
    </recommendedName>
</protein>
<dbReference type="SMART" id="SM00220">
    <property type="entry name" value="S_TKc"/>
    <property type="match status" value="1"/>
</dbReference>
<gene>
    <name evidence="3" type="ORF">ACHAW5_002493</name>
</gene>
<accession>A0ABD3R1F7</accession>
<dbReference type="PANTHER" id="PTHR44329">
    <property type="entry name" value="SERINE/THREONINE-PROTEIN KINASE TNNI3K-RELATED"/>
    <property type="match status" value="1"/>
</dbReference>
<dbReference type="Proteomes" id="UP001530315">
    <property type="component" value="Unassembled WGS sequence"/>
</dbReference>
<evidence type="ECO:0000256" key="1">
    <source>
        <dbReference type="SAM" id="MobiDB-lite"/>
    </source>
</evidence>
<feature type="region of interest" description="Disordered" evidence="1">
    <location>
        <begin position="566"/>
        <end position="615"/>
    </location>
</feature>
<dbReference type="PANTHER" id="PTHR44329:SF260">
    <property type="entry name" value="PROTEIN KINASE DOMAIN-CONTAINING PROTEIN"/>
    <property type="match status" value="1"/>
</dbReference>
<feature type="domain" description="Protein kinase" evidence="2">
    <location>
        <begin position="235"/>
        <end position="530"/>
    </location>
</feature>
<dbReference type="InterPro" id="IPR011009">
    <property type="entry name" value="Kinase-like_dom_sf"/>
</dbReference>
<dbReference type="AlphaFoldDB" id="A0ABD3R1F7"/>
<sequence>MEEHNGGSIEHAEEETKRWVPKKRLERILSASLLRSFTSKKTTEAHTIDSSDLLESHDDTSSFDELAYVEEYLSTSVSLLDRKKLDSIQQYNKMDLIVGKHLGKGTFSDVFEVSATVVKEVIPTLESLSSDRADMDKLIDAKFICQNGGEPEKYLVSQSNDLDVDFCVSDVDYLCKEAEEADIDEQIDALFDSTVPEGAQQVIREDLSEQPNQGKVKEASEEFFPERVQPRSRSRRATDVGGSICLGSLRRPSDHNRQERKMILAMKCLRPQIRSNADEFHVAIEDLVHETAMLASLDHPNIIKIHGRAGGRESNSLRLRDDFFILLDRLTETLEERMHRWKNLSYDKRAPSPSQVKTACSIADAMSYLHAKRIIFRDLKPANVGFDSTGVLKLFDFGFAVGLDDPPTGCQSTDRGESAWDGEELHLLYDRCGTLRYMAPEVGLELGYGLSADVYSFGVLLWAICSLKKPFCHVRSAADLHRTVFEKNGRPKSQKHCPQVLRDLMTSCWSISPNERPAMWYVKKMLSSYAREGSTPKSNSNANLRGSFTSLISGFHSVVDLKRTGGKTLLPPKPVHSMGELCSPERRSSKDEPPPTEFLGMIDQSDDDDDDDNFF</sequence>
<dbReference type="InterPro" id="IPR000719">
    <property type="entry name" value="Prot_kinase_dom"/>
</dbReference>
<dbReference type="Gene3D" id="1.10.510.10">
    <property type="entry name" value="Transferase(Phosphotransferase) domain 1"/>
    <property type="match status" value="1"/>
</dbReference>
<feature type="region of interest" description="Disordered" evidence="1">
    <location>
        <begin position="208"/>
        <end position="232"/>
    </location>
</feature>
<keyword evidence="4" id="KW-1185">Reference proteome</keyword>
<evidence type="ECO:0000259" key="2">
    <source>
        <dbReference type="PROSITE" id="PS50011"/>
    </source>
</evidence>
<evidence type="ECO:0000313" key="3">
    <source>
        <dbReference type="EMBL" id="KAL3805957.1"/>
    </source>
</evidence>
<reference evidence="3 4" key="1">
    <citation type="submission" date="2024-10" db="EMBL/GenBank/DDBJ databases">
        <title>Updated reference genomes for cyclostephanoid diatoms.</title>
        <authorList>
            <person name="Roberts W.R."/>
            <person name="Alverson A.J."/>
        </authorList>
    </citation>
    <scope>NUCLEOTIDE SEQUENCE [LARGE SCALE GENOMIC DNA]</scope>
    <source>
        <strain evidence="3 4">AJA276-08</strain>
    </source>
</reference>
<feature type="compositionally biased region" description="Basic and acidic residues" evidence="1">
    <location>
        <begin position="215"/>
        <end position="229"/>
    </location>
</feature>
<feature type="compositionally biased region" description="Acidic residues" evidence="1">
    <location>
        <begin position="604"/>
        <end position="615"/>
    </location>
</feature>
<name>A0ABD3R1F7_9STRA</name>
<feature type="compositionally biased region" description="Basic and acidic residues" evidence="1">
    <location>
        <begin position="583"/>
        <end position="593"/>
    </location>
</feature>
<evidence type="ECO:0000313" key="4">
    <source>
        <dbReference type="Proteomes" id="UP001530315"/>
    </source>
</evidence>
<organism evidence="3 4">
    <name type="scientific">Stephanodiscus triporus</name>
    <dbReference type="NCBI Taxonomy" id="2934178"/>
    <lineage>
        <taxon>Eukaryota</taxon>
        <taxon>Sar</taxon>
        <taxon>Stramenopiles</taxon>
        <taxon>Ochrophyta</taxon>
        <taxon>Bacillariophyta</taxon>
        <taxon>Coscinodiscophyceae</taxon>
        <taxon>Thalassiosirophycidae</taxon>
        <taxon>Stephanodiscales</taxon>
        <taxon>Stephanodiscaceae</taxon>
        <taxon>Stephanodiscus</taxon>
    </lineage>
</organism>